<comment type="caution">
    <text evidence="4">The sequence shown here is derived from an EMBL/GenBank/DDBJ whole genome shotgun (WGS) entry which is preliminary data.</text>
</comment>
<comment type="similarity">
    <text evidence="1 2">Belongs to the small heat shock protein (HSP20) family.</text>
</comment>
<evidence type="ECO:0000256" key="2">
    <source>
        <dbReference type="RuleBase" id="RU003616"/>
    </source>
</evidence>
<dbReference type="PANTHER" id="PTHR11527">
    <property type="entry name" value="HEAT-SHOCK PROTEIN 20 FAMILY MEMBER"/>
    <property type="match status" value="1"/>
</dbReference>
<evidence type="ECO:0000313" key="5">
    <source>
        <dbReference type="Proteomes" id="UP001050975"/>
    </source>
</evidence>
<accession>A0AAV3X9I1</accession>
<dbReference type="RefSeq" id="WP_226584855.1">
    <property type="nucleotide sequence ID" value="NZ_BLAY01000066.1"/>
</dbReference>
<dbReference type="InterPro" id="IPR031107">
    <property type="entry name" value="Small_HSP"/>
</dbReference>
<dbReference type="InterPro" id="IPR002068">
    <property type="entry name" value="A-crystallin/Hsp20_dom"/>
</dbReference>
<dbReference type="SUPFAM" id="SSF49764">
    <property type="entry name" value="HSP20-like chaperones"/>
    <property type="match status" value="1"/>
</dbReference>
<protein>
    <submittedName>
        <fullName evidence="4">Heat shock protein Hsp20</fullName>
    </submittedName>
</protein>
<dbReference type="CDD" id="cd06464">
    <property type="entry name" value="ACD_sHsps-like"/>
    <property type="match status" value="1"/>
</dbReference>
<dbReference type="InterPro" id="IPR008978">
    <property type="entry name" value="HSP20-like_chaperone"/>
</dbReference>
<organism evidence="4 5">
    <name type="scientific">Microseira wollei NIES-4236</name>
    <dbReference type="NCBI Taxonomy" id="2530354"/>
    <lineage>
        <taxon>Bacteria</taxon>
        <taxon>Bacillati</taxon>
        <taxon>Cyanobacteriota</taxon>
        <taxon>Cyanophyceae</taxon>
        <taxon>Oscillatoriophycideae</taxon>
        <taxon>Aerosakkonematales</taxon>
        <taxon>Aerosakkonemataceae</taxon>
        <taxon>Microseira</taxon>
    </lineage>
</organism>
<reference evidence="4" key="1">
    <citation type="submission" date="2019-10" db="EMBL/GenBank/DDBJ databases">
        <title>Draft genome sequece of Microseira wollei NIES-4236.</title>
        <authorList>
            <person name="Yamaguchi H."/>
            <person name="Suzuki S."/>
            <person name="Kawachi M."/>
        </authorList>
    </citation>
    <scope>NUCLEOTIDE SEQUENCE</scope>
    <source>
        <strain evidence="4">NIES-4236</strain>
    </source>
</reference>
<dbReference type="Gene3D" id="2.60.40.790">
    <property type="match status" value="1"/>
</dbReference>
<sequence>MMIRYWHPGIEIENVRRQLDKMFDQFALNAQNTPSTWQPAIELIDAGDNLILKAQLPGIEGKDVEIQVTQKAVAIVGEYRTEQREGARQLHSEFRYGKFQGVLQLPYPIQNDQVKVDFTNGILTLTLPKVVEVRNKVVKINLGETAPEAAN</sequence>
<keyword evidence="4" id="KW-0346">Stress response</keyword>
<feature type="domain" description="SHSP" evidence="3">
    <location>
        <begin position="32"/>
        <end position="143"/>
    </location>
</feature>
<evidence type="ECO:0000259" key="3">
    <source>
        <dbReference type="PROSITE" id="PS01031"/>
    </source>
</evidence>
<dbReference type="AlphaFoldDB" id="A0AAV3X9I1"/>
<evidence type="ECO:0000313" key="4">
    <source>
        <dbReference type="EMBL" id="GET39482.1"/>
    </source>
</evidence>
<gene>
    <name evidence="4" type="ORF">MiSe_42510</name>
</gene>
<keyword evidence="5" id="KW-1185">Reference proteome</keyword>
<dbReference type="Proteomes" id="UP001050975">
    <property type="component" value="Unassembled WGS sequence"/>
</dbReference>
<evidence type="ECO:0000256" key="1">
    <source>
        <dbReference type="PROSITE-ProRule" id="PRU00285"/>
    </source>
</evidence>
<dbReference type="PROSITE" id="PS01031">
    <property type="entry name" value="SHSP"/>
    <property type="match status" value="1"/>
</dbReference>
<proteinExistence type="inferred from homology"/>
<name>A0AAV3X9I1_9CYAN</name>
<dbReference type="Pfam" id="PF00011">
    <property type="entry name" value="HSP20"/>
    <property type="match status" value="1"/>
</dbReference>
<dbReference type="EMBL" id="BLAY01000066">
    <property type="protein sequence ID" value="GET39482.1"/>
    <property type="molecule type" value="Genomic_DNA"/>
</dbReference>